<keyword evidence="1" id="KW-0812">Transmembrane</keyword>
<sequence>MKFSKWYLWLTLLLAAASFSFYLAQVMIFHRTQDTFFYMLQDLAFVPIQVLLVTLILNDLMARREKKALLNKMNMVIGAFFGETGAELMAHLSKFDRNAAGLRSLLKIEAGWNENHFKQARQKLLAQDHMIDHRSGDLELLNEFLSAQRSFLLSLLENQNLLEHQSFTDLLWAVSHLTEELKLRSNLAELPESDLAHLAGDIKRAYVLLLAEWLEYARHLRTAYPYIYSLVIRSNPLDPQASVIVK</sequence>
<gene>
    <name evidence="2" type="ORF">A2024_03435</name>
</gene>
<keyword evidence="1" id="KW-1133">Transmembrane helix</keyword>
<organism evidence="2 3">
    <name type="scientific">Candidatus Edwardsbacteria bacterium GWF2_54_11</name>
    <dbReference type="NCBI Taxonomy" id="1817851"/>
    <lineage>
        <taxon>Bacteria</taxon>
        <taxon>Candidatus Edwardsiibacteriota</taxon>
    </lineage>
</organism>
<evidence type="ECO:0000256" key="1">
    <source>
        <dbReference type="SAM" id="Phobius"/>
    </source>
</evidence>
<dbReference type="EMBL" id="MFFM01000034">
    <property type="protein sequence ID" value="OGF12052.1"/>
    <property type="molecule type" value="Genomic_DNA"/>
</dbReference>
<dbReference type="Proteomes" id="UP000177230">
    <property type="component" value="Unassembled WGS sequence"/>
</dbReference>
<name>A0A1F5RCB8_9BACT</name>
<keyword evidence="1" id="KW-0472">Membrane</keyword>
<feature type="transmembrane region" description="Helical" evidence="1">
    <location>
        <begin position="7"/>
        <end position="30"/>
    </location>
</feature>
<proteinExistence type="predicted"/>
<comment type="caution">
    <text evidence="2">The sequence shown here is derived from an EMBL/GenBank/DDBJ whole genome shotgun (WGS) entry which is preliminary data.</text>
</comment>
<evidence type="ECO:0000313" key="3">
    <source>
        <dbReference type="Proteomes" id="UP000177230"/>
    </source>
</evidence>
<reference evidence="2 3" key="1">
    <citation type="journal article" date="2016" name="Nat. Commun.">
        <title>Thousands of microbial genomes shed light on interconnected biogeochemical processes in an aquifer system.</title>
        <authorList>
            <person name="Anantharaman K."/>
            <person name="Brown C.T."/>
            <person name="Hug L.A."/>
            <person name="Sharon I."/>
            <person name="Castelle C.J."/>
            <person name="Probst A.J."/>
            <person name="Thomas B.C."/>
            <person name="Singh A."/>
            <person name="Wilkins M.J."/>
            <person name="Karaoz U."/>
            <person name="Brodie E.L."/>
            <person name="Williams K.H."/>
            <person name="Hubbard S.S."/>
            <person name="Banfield J.F."/>
        </authorList>
    </citation>
    <scope>NUCLEOTIDE SEQUENCE [LARGE SCALE GENOMIC DNA]</scope>
</reference>
<evidence type="ECO:0000313" key="2">
    <source>
        <dbReference type="EMBL" id="OGF12052.1"/>
    </source>
</evidence>
<protein>
    <submittedName>
        <fullName evidence="2">Uncharacterized protein</fullName>
    </submittedName>
</protein>
<dbReference type="AlphaFoldDB" id="A0A1F5RCB8"/>
<feature type="transmembrane region" description="Helical" evidence="1">
    <location>
        <begin position="36"/>
        <end position="57"/>
    </location>
</feature>
<accession>A0A1F5RCB8</accession>